<dbReference type="PROSITE" id="PS50110">
    <property type="entry name" value="RESPONSE_REGULATORY"/>
    <property type="match status" value="1"/>
</dbReference>
<evidence type="ECO:0000256" key="1">
    <source>
        <dbReference type="PROSITE-ProRule" id="PRU00169"/>
    </source>
</evidence>
<dbReference type="Pfam" id="PF00072">
    <property type="entry name" value="Response_reg"/>
    <property type="match status" value="1"/>
</dbReference>
<dbReference type="OrthoDB" id="7631574at2"/>
<dbReference type="InterPro" id="IPR052893">
    <property type="entry name" value="TCS_response_regulator"/>
</dbReference>
<name>A0A552V8H3_9FLAO</name>
<dbReference type="PANTHER" id="PTHR44520:SF1">
    <property type="entry name" value="TWO-COMPONENT SYSTEM REGULATORY PROTEIN"/>
    <property type="match status" value="1"/>
</dbReference>
<dbReference type="EMBL" id="VJVZ01000002">
    <property type="protein sequence ID" value="TRW26763.1"/>
    <property type="molecule type" value="Genomic_DNA"/>
</dbReference>
<dbReference type="GO" id="GO:0000160">
    <property type="term" value="P:phosphorelay signal transduction system"/>
    <property type="evidence" value="ECO:0007669"/>
    <property type="project" value="InterPro"/>
</dbReference>
<organism evidence="3 4">
    <name type="scientific">Flavobacterium zepuense</name>
    <dbReference type="NCBI Taxonomy" id="2593302"/>
    <lineage>
        <taxon>Bacteria</taxon>
        <taxon>Pseudomonadati</taxon>
        <taxon>Bacteroidota</taxon>
        <taxon>Flavobacteriia</taxon>
        <taxon>Flavobacteriales</taxon>
        <taxon>Flavobacteriaceae</taxon>
        <taxon>Flavobacterium</taxon>
    </lineage>
</organism>
<protein>
    <submittedName>
        <fullName evidence="3">Response regulator</fullName>
    </submittedName>
</protein>
<proteinExistence type="predicted"/>
<dbReference type="SMART" id="SM00448">
    <property type="entry name" value="REC"/>
    <property type="match status" value="1"/>
</dbReference>
<dbReference type="Proteomes" id="UP000320643">
    <property type="component" value="Unassembled WGS sequence"/>
</dbReference>
<sequence>MLTGYMMMEKDKLHIAIANDDAEDRQFFKDAFNQVRVATAVTLFKSGRSLTNYLRLTPNLPHLVLINLNKPSGAGMEWLIKLRANKKLRDVVVGIYSSSSYMLHVEEAFIAGANIYIKKPDDYSAFKKVLTDVVGISLLYLTDGLNRESFMVSYLEDGL</sequence>
<evidence type="ECO:0000313" key="3">
    <source>
        <dbReference type="EMBL" id="TRW26763.1"/>
    </source>
</evidence>
<feature type="domain" description="Response regulatory" evidence="2">
    <location>
        <begin position="14"/>
        <end position="134"/>
    </location>
</feature>
<dbReference type="Gene3D" id="3.40.50.2300">
    <property type="match status" value="1"/>
</dbReference>
<dbReference type="InterPro" id="IPR011006">
    <property type="entry name" value="CheY-like_superfamily"/>
</dbReference>
<comment type="caution">
    <text evidence="3">The sequence shown here is derived from an EMBL/GenBank/DDBJ whole genome shotgun (WGS) entry which is preliminary data.</text>
</comment>
<gene>
    <name evidence="3" type="ORF">FMM05_05135</name>
</gene>
<dbReference type="AlphaFoldDB" id="A0A552V8H3"/>
<reference evidence="3 4" key="1">
    <citation type="submission" date="2019-07" db="EMBL/GenBank/DDBJ databases">
        <title>Flavobacterium sp. nov., isolated from glacier ice.</title>
        <authorList>
            <person name="Liu Q."/>
            <person name="Xin Y.-H."/>
        </authorList>
    </citation>
    <scope>NUCLEOTIDE SEQUENCE [LARGE SCALE GENOMIC DNA]</scope>
    <source>
        <strain evidence="3 4">ZT4R6</strain>
    </source>
</reference>
<keyword evidence="4" id="KW-1185">Reference proteome</keyword>
<accession>A0A552V8H3</accession>
<dbReference type="SUPFAM" id="SSF52172">
    <property type="entry name" value="CheY-like"/>
    <property type="match status" value="1"/>
</dbReference>
<dbReference type="PANTHER" id="PTHR44520">
    <property type="entry name" value="RESPONSE REGULATOR RCP1-RELATED"/>
    <property type="match status" value="1"/>
</dbReference>
<evidence type="ECO:0000259" key="2">
    <source>
        <dbReference type="PROSITE" id="PS50110"/>
    </source>
</evidence>
<comment type="caution">
    <text evidence="1">Lacks conserved residue(s) required for the propagation of feature annotation.</text>
</comment>
<evidence type="ECO:0000313" key="4">
    <source>
        <dbReference type="Proteomes" id="UP000320643"/>
    </source>
</evidence>
<dbReference type="InterPro" id="IPR001789">
    <property type="entry name" value="Sig_transdc_resp-reg_receiver"/>
</dbReference>